<feature type="compositionally biased region" description="Low complexity" evidence="2">
    <location>
        <begin position="525"/>
        <end position="542"/>
    </location>
</feature>
<gene>
    <name evidence="3" type="ORF">A0J61_10124</name>
</gene>
<dbReference type="PROSITE" id="PS50096">
    <property type="entry name" value="IQ"/>
    <property type="match status" value="1"/>
</dbReference>
<keyword evidence="4" id="KW-1185">Reference proteome</keyword>
<dbReference type="InterPro" id="IPR000048">
    <property type="entry name" value="IQ_motif_EF-hand-BS"/>
</dbReference>
<name>A0A1C7MYA8_9FUNG</name>
<feature type="region of interest" description="Disordered" evidence="2">
    <location>
        <begin position="505"/>
        <end position="607"/>
    </location>
</feature>
<comment type="caution">
    <text evidence="3">The sequence shown here is derived from an EMBL/GenBank/DDBJ whole genome shotgun (WGS) entry which is preliminary data.</text>
</comment>
<dbReference type="AlphaFoldDB" id="A0A1C7MYA8"/>
<evidence type="ECO:0000313" key="3">
    <source>
        <dbReference type="EMBL" id="OBZ81827.1"/>
    </source>
</evidence>
<dbReference type="Proteomes" id="UP000093000">
    <property type="component" value="Unassembled WGS sequence"/>
</dbReference>
<dbReference type="Pfam" id="PF00612">
    <property type="entry name" value="IQ"/>
    <property type="match status" value="1"/>
</dbReference>
<dbReference type="CDD" id="cd23767">
    <property type="entry name" value="IQCD"/>
    <property type="match status" value="1"/>
</dbReference>
<evidence type="ECO:0000313" key="4">
    <source>
        <dbReference type="Proteomes" id="UP000093000"/>
    </source>
</evidence>
<proteinExistence type="predicted"/>
<dbReference type="Gene3D" id="1.20.5.190">
    <property type="match status" value="1"/>
</dbReference>
<accession>A0A1C7MYA8</accession>
<feature type="compositionally biased region" description="Polar residues" evidence="2">
    <location>
        <begin position="545"/>
        <end position="559"/>
    </location>
</feature>
<dbReference type="STRING" id="101091.A0A1C7MYA8"/>
<feature type="compositionally biased region" description="Polar residues" evidence="2">
    <location>
        <begin position="578"/>
        <end position="588"/>
    </location>
</feature>
<keyword evidence="1" id="KW-0175">Coiled coil</keyword>
<dbReference type="OrthoDB" id="2385347at2759"/>
<feature type="compositionally biased region" description="Polar residues" evidence="2">
    <location>
        <begin position="512"/>
        <end position="522"/>
    </location>
</feature>
<reference evidence="3 4" key="1">
    <citation type="submission" date="2016-03" db="EMBL/GenBank/DDBJ databases">
        <title>Choanephora cucurbitarum.</title>
        <authorList>
            <person name="Min B."/>
            <person name="Park H."/>
            <person name="Park J.-H."/>
            <person name="Shin H.-D."/>
            <person name="Choi I.-G."/>
        </authorList>
    </citation>
    <scope>NUCLEOTIDE SEQUENCE [LARGE SCALE GENOMIC DNA]</scope>
    <source>
        <strain evidence="3 4">KUS-F28377</strain>
    </source>
</reference>
<feature type="coiled-coil region" evidence="1">
    <location>
        <begin position="374"/>
        <end position="408"/>
    </location>
</feature>
<dbReference type="InParanoid" id="A0A1C7MYA8"/>
<sequence length="607" mass="70037">MTDCYNPDPIMFRNPSLLDDNKEHQSEIIEIAQHLAPELYQYEFPPRSRLLALEADENYEDEEYSFFDECSFTTTSTSTAAYSNILYEEDEEDEEDEEECYQPQIPDIDSLLLDANSEQFLNHYFDSFNQQEDDVLEEMSFIADNQLSPLQLPTQARYDMRSSREESYDSTGTVVIRKPSYFPARPSSFLTPSARHSLQYLERVPEEDRINWDNTSFIFPDYSCSQKGYRSVHPYQCSRVSSESDIFQRIEEEDDHSHYSANSKVVLMKISKNMPPQFVQPSSAGSFISTDEGYDDGDDDNASFCKELPIESASVFLPLSDCEEEHMLDLDSRRYLAAVKIQSVWRGYLCRQQMKSSHLKLSHHVLAGLAQVNDSIQRRNHNQLQERIKALERRLQEETAMRMAFEKAMEDMTILIDHQQHVLHERVEQEVSMRQTYEHKMEQVLSQVQPLESRLRQEAKARADLESMMSRVLDQLHDMKVQAREEVEQRKQLENKLEHAVEEIQSLKTKKSTTVPASQPTRAVSRLSTASKSTKTTPSTRPISRLSSAASKSTKTPQPISRPVSRLSTHANPPVTRKTLTPSRLSQRSTTESPKPTTKKTVINRKP</sequence>
<evidence type="ECO:0000256" key="2">
    <source>
        <dbReference type="SAM" id="MobiDB-lite"/>
    </source>
</evidence>
<protein>
    <submittedName>
        <fullName evidence="3">Uncharacterized protein</fullName>
    </submittedName>
</protein>
<dbReference type="EMBL" id="LUGH01001043">
    <property type="protein sequence ID" value="OBZ81827.1"/>
    <property type="molecule type" value="Genomic_DNA"/>
</dbReference>
<organism evidence="3 4">
    <name type="scientific">Choanephora cucurbitarum</name>
    <dbReference type="NCBI Taxonomy" id="101091"/>
    <lineage>
        <taxon>Eukaryota</taxon>
        <taxon>Fungi</taxon>
        <taxon>Fungi incertae sedis</taxon>
        <taxon>Mucoromycota</taxon>
        <taxon>Mucoromycotina</taxon>
        <taxon>Mucoromycetes</taxon>
        <taxon>Mucorales</taxon>
        <taxon>Mucorineae</taxon>
        <taxon>Choanephoraceae</taxon>
        <taxon>Choanephoroideae</taxon>
        <taxon>Choanephora</taxon>
    </lineage>
</organism>
<evidence type="ECO:0000256" key="1">
    <source>
        <dbReference type="SAM" id="Coils"/>
    </source>
</evidence>
<feature type="compositionally biased region" description="Low complexity" evidence="2">
    <location>
        <begin position="589"/>
        <end position="601"/>
    </location>
</feature>
<dbReference type="SMART" id="SM00015">
    <property type="entry name" value="IQ"/>
    <property type="match status" value="1"/>
</dbReference>